<evidence type="ECO:0000256" key="2">
    <source>
        <dbReference type="ARBA" id="ARBA00007621"/>
    </source>
</evidence>
<reference evidence="9" key="2">
    <citation type="submission" date="2025-08" db="UniProtKB">
        <authorList>
            <consortium name="Ensembl"/>
        </authorList>
    </citation>
    <scope>IDENTIFICATION</scope>
</reference>
<dbReference type="OMA" id="IPSDNCP"/>
<dbReference type="OrthoDB" id="9831043at2759"/>
<dbReference type="CTD" id="3578"/>
<dbReference type="GO" id="GO:0030183">
    <property type="term" value="P:B cell differentiation"/>
    <property type="evidence" value="ECO:0007669"/>
    <property type="project" value="Ensembl"/>
</dbReference>
<dbReference type="GO" id="GO:0008083">
    <property type="term" value="F:growth factor activity"/>
    <property type="evidence" value="ECO:0007669"/>
    <property type="project" value="UniProtKB-KW"/>
</dbReference>
<dbReference type="Ensembl" id="ENSPANT00000003813.3">
    <property type="protein sequence ID" value="ENSPANP00000007640.1"/>
    <property type="gene ID" value="ENSPANG00000020836.3"/>
</dbReference>
<sequence>MLLATVLTSALLLCSVAGRGCPTSTGIVRDINFLINKMQEDAASKCHCSANVTSCLCLPIPSDNCPGPCFREGLSQMTNTTVQTRYPLIFNRVKKSVEVLKNNKCPNFSCEQPCNQTMAGNTLTFLKSLLEVFQKENMRGMGGKI</sequence>
<feature type="chain" id="PRO_5001921362" evidence="8">
    <location>
        <begin position="19"/>
        <end position="145"/>
    </location>
</feature>
<dbReference type="Proteomes" id="UP000028761">
    <property type="component" value="Chromosome 5"/>
</dbReference>
<dbReference type="GO" id="GO:0005140">
    <property type="term" value="F:interleukin-9 receptor binding"/>
    <property type="evidence" value="ECO:0007669"/>
    <property type="project" value="TreeGrafter"/>
</dbReference>
<evidence type="ECO:0000256" key="3">
    <source>
        <dbReference type="ARBA" id="ARBA00022514"/>
    </source>
</evidence>
<name>A0A096N5D0_PAPAN</name>
<comment type="similarity">
    <text evidence="2">Belongs to the IL-7/IL-9 family.</text>
</comment>
<feature type="signal peptide" evidence="8">
    <location>
        <begin position="1"/>
        <end position="18"/>
    </location>
</feature>
<reference evidence="9 10" key="1">
    <citation type="submission" date="2012-03" db="EMBL/GenBank/DDBJ databases">
        <title>Whole Genome Assembly of Papio anubis.</title>
        <authorList>
            <person name="Liu Y.L."/>
            <person name="Abraham K.A."/>
            <person name="Akbar H.A."/>
            <person name="Ali S.A."/>
            <person name="Anosike U.A."/>
            <person name="Aqrawi P.A."/>
            <person name="Arias F.A."/>
            <person name="Attaway T.A."/>
            <person name="Awwad R.A."/>
            <person name="Babu C.B."/>
            <person name="Bandaranaike D.B."/>
            <person name="Battles P.B."/>
            <person name="Bell A.B."/>
            <person name="Beltran B.B."/>
            <person name="Berhane-Mersha D.B."/>
            <person name="Bess C.B."/>
            <person name="Bickham C.B."/>
            <person name="Bolden T.B."/>
            <person name="Carter K.C."/>
            <person name="Chau D.C."/>
            <person name="Chavez A.C."/>
            <person name="Clerc-Blankenburg K.C."/>
            <person name="Coyle M.C."/>
            <person name="Dao M.D."/>
            <person name="Davila M.L.D."/>
            <person name="Davy-Carroll L.D."/>
            <person name="Denson S.D."/>
            <person name="Dinh H.D."/>
            <person name="Fernandez S.F."/>
            <person name="Fernando P.F."/>
            <person name="Forbes L.F."/>
            <person name="Francis C.F."/>
            <person name="Francisco L.F."/>
            <person name="Fu Q.F."/>
            <person name="Garcia-Iii R.G."/>
            <person name="Garrett T.G."/>
            <person name="Gross S.G."/>
            <person name="Gubbala S.G."/>
            <person name="Hirani K.H."/>
            <person name="Hogues M.H."/>
            <person name="Hollins B.H."/>
            <person name="Jackson L.J."/>
            <person name="Javaid M.J."/>
            <person name="Jhangiani S.J."/>
            <person name="Johnson A.J."/>
            <person name="Johnson B.J."/>
            <person name="Jones J.J."/>
            <person name="Joshi V.J."/>
            <person name="Kalu J.K."/>
            <person name="Khan N.K."/>
            <person name="Korchina V.K."/>
            <person name="Kovar C.K."/>
            <person name="Lago L.L."/>
            <person name="Lara F.L."/>
            <person name="Le T.-K.L."/>
            <person name="Lee S.L."/>
            <person name="Legall-Iii F.L."/>
            <person name="Lemon S.L."/>
            <person name="Liu J.L."/>
            <person name="Liu Y.-S.L."/>
            <person name="Liyanage D.L."/>
            <person name="Lopez J.L."/>
            <person name="Lorensuhewa L.L."/>
            <person name="Mata R.M."/>
            <person name="Mathew T.M."/>
            <person name="Mercado C.M."/>
            <person name="Mercado I.M."/>
            <person name="Morales K.M."/>
            <person name="Morgan M.M."/>
            <person name="Munidasa M.M."/>
            <person name="Ngo D.N."/>
            <person name="Nguyen L.N."/>
            <person name="Nguyen T.N."/>
            <person name="Nguyen N.N."/>
            <person name="Obregon M.O."/>
            <person name="Okwuonu G.O."/>
            <person name="Ongeri F.O."/>
            <person name="Onwere C.O."/>
            <person name="Osifeso I.O."/>
            <person name="Parra A.P."/>
            <person name="Patil S.P."/>
            <person name="Perez A.P."/>
            <person name="Perez Y.P."/>
            <person name="Pham C.P."/>
            <person name="Pu L.-L.P."/>
            <person name="Puazo M.P."/>
            <person name="Quiroz J.Q."/>
            <person name="Rouhana J.R."/>
            <person name="Ruiz M.R."/>
            <person name="Ruiz S.-J.R."/>
            <person name="Saada N.S."/>
            <person name="Santibanez J.S."/>
            <person name="Scheel M.S."/>
            <person name="Schneider B.S."/>
            <person name="Simmons D.S."/>
            <person name="Sisson I.S."/>
            <person name="Tang L.-Y.T."/>
            <person name="Thornton R.T."/>
            <person name="Tisius J.T."/>
            <person name="Toledanes G.T."/>
            <person name="Trejos Z.T."/>
            <person name="Usmani K.U."/>
            <person name="Varghese R.V."/>
            <person name="Vattathil S.V."/>
            <person name="Vee V.V."/>
            <person name="Walker D.W."/>
            <person name="Weissenberger G.W."/>
            <person name="White C.W."/>
            <person name="Williams A.W."/>
            <person name="Woodworth J.W."/>
            <person name="Wright R.W."/>
            <person name="Zhu Y.Z."/>
            <person name="Han Y.H."/>
            <person name="Newsham I.N."/>
            <person name="Nazareth L.N."/>
            <person name="Worley K.W."/>
            <person name="Muzny D.M."/>
            <person name="Rogers J.R."/>
            <person name="Gibbs R.G."/>
        </authorList>
    </citation>
    <scope>NUCLEOTIDE SEQUENCE [LARGE SCALE GENOMIC DNA]</scope>
</reference>
<evidence type="ECO:0000256" key="5">
    <source>
        <dbReference type="ARBA" id="ARBA00022729"/>
    </source>
</evidence>
<keyword evidence="3" id="KW-0202">Cytokine</keyword>
<dbReference type="GO" id="GO:0046425">
    <property type="term" value="P:regulation of receptor signaling pathway via JAK-STAT"/>
    <property type="evidence" value="ECO:0007669"/>
    <property type="project" value="Ensembl"/>
</dbReference>
<dbReference type="GeneID" id="101002587"/>
<dbReference type="Bgee" id="ENSPANG00000020836">
    <property type="expression patterns" value="Expressed in arcuate nucleus of hypothalamus and 16 other cell types or tissues"/>
</dbReference>
<dbReference type="GO" id="GO:0016064">
    <property type="term" value="P:immunoglobulin mediated immune response"/>
    <property type="evidence" value="ECO:0007669"/>
    <property type="project" value="Ensembl"/>
</dbReference>
<evidence type="ECO:0000256" key="1">
    <source>
        <dbReference type="ARBA" id="ARBA00004613"/>
    </source>
</evidence>
<keyword evidence="7" id="KW-0325">Glycoprotein</keyword>
<dbReference type="PROSITE" id="PS00255">
    <property type="entry name" value="INTERLEUKIN_7_9"/>
    <property type="match status" value="1"/>
</dbReference>
<dbReference type="RefSeq" id="XP_003900173.1">
    <property type="nucleotide sequence ID" value="XM_003900124.5"/>
</dbReference>
<dbReference type="STRING" id="9555.ENSPANP00000007640"/>
<organism evidence="9 10">
    <name type="scientific">Papio anubis</name>
    <name type="common">Olive baboon</name>
    <dbReference type="NCBI Taxonomy" id="9555"/>
    <lineage>
        <taxon>Eukaryota</taxon>
        <taxon>Metazoa</taxon>
        <taxon>Chordata</taxon>
        <taxon>Craniata</taxon>
        <taxon>Vertebrata</taxon>
        <taxon>Euteleostomi</taxon>
        <taxon>Mammalia</taxon>
        <taxon>Eutheria</taxon>
        <taxon>Euarchontoglires</taxon>
        <taxon>Primates</taxon>
        <taxon>Haplorrhini</taxon>
        <taxon>Catarrhini</taxon>
        <taxon>Cercopithecidae</taxon>
        <taxon>Cercopithecinae</taxon>
        <taxon>Papio</taxon>
    </lineage>
</organism>
<accession>A0A096N5D0</accession>
<keyword evidence="4" id="KW-0964">Secreted</keyword>
<dbReference type="AlphaFoldDB" id="A0A096N5D0"/>
<dbReference type="InterPro" id="IPR020447">
    <property type="entry name" value="IL-9"/>
</dbReference>
<dbReference type="GO" id="GO:0032754">
    <property type="term" value="P:positive regulation of interleukin-5 production"/>
    <property type="evidence" value="ECO:0007669"/>
    <property type="project" value="Ensembl"/>
</dbReference>
<evidence type="ECO:0000256" key="4">
    <source>
        <dbReference type="ARBA" id="ARBA00022525"/>
    </source>
</evidence>
<dbReference type="eggNOG" id="ENOG502TDE1">
    <property type="taxonomic scope" value="Eukaryota"/>
</dbReference>
<proteinExistence type="inferred from homology"/>
<gene>
    <name evidence="9" type="primary">IL9</name>
</gene>
<keyword evidence="5 8" id="KW-0732">Signal</keyword>
<dbReference type="GO" id="GO:0038113">
    <property type="term" value="P:interleukin-9-mediated signaling pathway"/>
    <property type="evidence" value="ECO:0007669"/>
    <property type="project" value="Ensembl"/>
</dbReference>
<dbReference type="HOGENOM" id="CLU_150120_0_0_1"/>
<reference evidence="9" key="3">
    <citation type="submission" date="2025-09" db="UniProtKB">
        <authorList>
            <consortium name="Ensembl"/>
        </authorList>
    </citation>
    <scope>IDENTIFICATION</scope>
</reference>
<keyword evidence="10" id="KW-1185">Reference proteome</keyword>
<dbReference type="PANTHER" id="PTHR16926">
    <property type="entry name" value="INTERLEUKIN 9"/>
    <property type="match status" value="1"/>
</dbReference>
<protein>
    <submittedName>
        <fullName evidence="9">Interleukin 9</fullName>
    </submittedName>
</protein>
<evidence type="ECO:0000313" key="10">
    <source>
        <dbReference type="Proteomes" id="UP000028761"/>
    </source>
</evidence>
<keyword evidence="6" id="KW-0339">Growth factor</keyword>
<evidence type="ECO:0000313" key="9">
    <source>
        <dbReference type="Ensembl" id="ENSPANP00000007640.1"/>
    </source>
</evidence>
<dbReference type="PANTHER" id="PTHR16926:SF1">
    <property type="entry name" value="INTERLEUKIN-9"/>
    <property type="match status" value="1"/>
</dbReference>
<dbReference type="PRINTS" id="PR01926">
    <property type="entry name" value="INTERLEUKIN9"/>
</dbReference>
<evidence type="ECO:0000256" key="6">
    <source>
        <dbReference type="ARBA" id="ARBA00023030"/>
    </source>
</evidence>
<dbReference type="GO" id="GO:0042100">
    <property type="term" value="P:B cell proliferation"/>
    <property type="evidence" value="ECO:0007669"/>
    <property type="project" value="Ensembl"/>
</dbReference>
<dbReference type="KEGG" id="panu:101002587"/>
<evidence type="ECO:0000256" key="8">
    <source>
        <dbReference type="SAM" id="SignalP"/>
    </source>
</evidence>
<evidence type="ECO:0000256" key="7">
    <source>
        <dbReference type="ARBA" id="ARBA00023180"/>
    </source>
</evidence>
<dbReference type="GO" id="GO:0005615">
    <property type="term" value="C:extracellular space"/>
    <property type="evidence" value="ECO:0007669"/>
    <property type="project" value="UniProtKB-KW"/>
</dbReference>
<dbReference type="GO" id="GO:0005125">
    <property type="term" value="F:cytokine activity"/>
    <property type="evidence" value="ECO:0007669"/>
    <property type="project" value="UniProtKB-KW"/>
</dbReference>
<dbReference type="GeneTree" id="ENSGT00390000015384"/>
<dbReference type="InterPro" id="IPR018049">
    <property type="entry name" value="IL-7/IL-9_CS"/>
</dbReference>
<comment type="subcellular location">
    <subcellularLocation>
        <location evidence="1">Secreted</location>
    </subcellularLocation>
</comment>